<dbReference type="Proteomes" id="UP000075882">
    <property type="component" value="Unassembled WGS sequence"/>
</dbReference>
<evidence type="ECO:0000313" key="2">
    <source>
        <dbReference type="EnsemblMetazoa" id="ACOM039691-PA.1"/>
    </source>
</evidence>
<protein>
    <submittedName>
        <fullName evidence="2">Uncharacterized protein</fullName>
    </submittedName>
</protein>
<reference evidence="2" key="1">
    <citation type="submission" date="2022-08" db="UniProtKB">
        <authorList>
            <consortium name="EnsemblMetazoa"/>
        </authorList>
    </citation>
    <scope>IDENTIFICATION</scope>
</reference>
<keyword evidence="1" id="KW-1133">Transmembrane helix</keyword>
<keyword evidence="1" id="KW-0812">Transmembrane</keyword>
<accession>A0A8W7PY71</accession>
<evidence type="ECO:0000256" key="1">
    <source>
        <dbReference type="SAM" id="Phobius"/>
    </source>
</evidence>
<proteinExistence type="predicted"/>
<dbReference type="EnsemblMetazoa" id="ACOM039691-RA">
    <property type="protein sequence ID" value="ACOM039691-PA.1"/>
    <property type="gene ID" value="ACOM039691"/>
</dbReference>
<feature type="transmembrane region" description="Helical" evidence="1">
    <location>
        <begin position="222"/>
        <end position="240"/>
    </location>
</feature>
<organism evidence="2">
    <name type="scientific">Anopheles coluzzii</name>
    <name type="common">African malaria mosquito</name>
    <dbReference type="NCBI Taxonomy" id="1518534"/>
    <lineage>
        <taxon>Eukaryota</taxon>
        <taxon>Metazoa</taxon>
        <taxon>Ecdysozoa</taxon>
        <taxon>Arthropoda</taxon>
        <taxon>Hexapoda</taxon>
        <taxon>Insecta</taxon>
        <taxon>Pterygota</taxon>
        <taxon>Neoptera</taxon>
        <taxon>Endopterygota</taxon>
        <taxon>Diptera</taxon>
        <taxon>Nematocera</taxon>
        <taxon>Culicoidea</taxon>
        <taxon>Culicidae</taxon>
        <taxon>Anophelinae</taxon>
        <taxon>Anopheles</taxon>
    </lineage>
</organism>
<sequence length="502" mass="54822">MIGYVLVSGACMSVQPPPLPPAPLPPPIEPLLLECVIEPVDPPLLPLAAYPPDPFTRASAPDSSHGCPWASVLIRSRYRAAARVLYFRWIGIVSSQSSCASRNSLAFRLPPTFIFSSSMSFHLSIDTDRTKDRCTPRPRCLPEHSRQIQMPYVTETHWGLWVPHSKHFCKGGKKGDVGREDELLHPVSVDDISHRAPVDTFHLVRAAAAVARVLLDVTVRHVAIVICVLVVVVVIVRVFGGGGALMHRLLLLLLDAIDTPARLHHHDRRQVRVGFERRSLAGRGVTVLGRVLLVRDRYVRVDLPVHDRQMVGTTGGSMMMVMMVVMVHHCATATDTDAAATRRYRGARTDRLSSSSTSPSFGSWCCSTSAGTAPAPPPPPPTTANPPACGPLYRYAPIPAPPAPAGFRLLPAPGCFSRIVFPPAGWFGCFRAARYTITLLSFRRFPYAALCCSFSEMMFTFRSSVSILSSSLHARSNRSFRFIASMIGSGLEPSRSSSNSST</sequence>
<name>A0A8W7PY71_ANOCL</name>
<keyword evidence="1" id="KW-0472">Membrane</keyword>
<dbReference type="AlphaFoldDB" id="A0A8W7PY71"/>